<dbReference type="Pfam" id="PF02518">
    <property type="entry name" value="HATPase_c"/>
    <property type="match status" value="1"/>
</dbReference>
<evidence type="ECO:0000313" key="9">
    <source>
        <dbReference type="Proteomes" id="UP000183253"/>
    </source>
</evidence>
<reference evidence="8 9" key="1">
    <citation type="submission" date="2016-10" db="EMBL/GenBank/DDBJ databases">
        <authorList>
            <person name="de Groot N.N."/>
        </authorList>
    </citation>
    <scope>NUCLEOTIDE SEQUENCE [LARGE SCALE GENOMIC DNA]</scope>
    <source>
        <strain evidence="8 9">DSM 25383</strain>
    </source>
</reference>
<accession>A0A1H3ZMX6</accession>
<keyword evidence="5 8" id="KW-0418">Kinase</keyword>
<dbReference type="InterPro" id="IPR036097">
    <property type="entry name" value="HisK_dim/P_sf"/>
</dbReference>
<dbReference type="InterPro" id="IPR005467">
    <property type="entry name" value="His_kinase_dom"/>
</dbReference>
<dbReference type="InterPro" id="IPR036890">
    <property type="entry name" value="HATPase_C_sf"/>
</dbReference>
<keyword evidence="4" id="KW-0808">Transferase</keyword>
<organism evidence="8 9">
    <name type="scientific">Alistipes timonensis JC136</name>
    <dbReference type="NCBI Taxonomy" id="1033731"/>
    <lineage>
        <taxon>Bacteria</taxon>
        <taxon>Pseudomonadati</taxon>
        <taxon>Bacteroidota</taxon>
        <taxon>Bacteroidia</taxon>
        <taxon>Bacteroidales</taxon>
        <taxon>Rikenellaceae</taxon>
        <taxon>Alistipes</taxon>
    </lineage>
</organism>
<dbReference type="InterPro" id="IPR003594">
    <property type="entry name" value="HATPase_dom"/>
</dbReference>
<evidence type="ECO:0000256" key="4">
    <source>
        <dbReference type="ARBA" id="ARBA00022679"/>
    </source>
</evidence>
<dbReference type="STRING" id="1033731.SAMN05444145_102256"/>
<dbReference type="InterPro" id="IPR035965">
    <property type="entry name" value="PAS-like_dom_sf"/>
</dbReference>
<dbReference type="EC" id="2.7.13.3" evidence="2"/>
<dbReference type="PANTHER" id="PTHR43711:SF31">
    <property type="entry name" value="HISTIDINE KINASE"/>
    <property type="match status" value="1"/>
</dbReference>
<evidence type="ECO:0000256" key="3">
    <source>
        <dbReference type="ARBA" id="ARBA00022553"/>
    </source>
</evidence>
<dbReference type="SUPFAM" id="SSF55785">
    <property type="entry name" value="PYP-like sensor domain (PAS domain)"/>
    <property type="match status" value="1"/>
</dbReference>
<dbReference type="SMART" id="SM00387">
    <property type="entry name" value="HATPase_c"/>
    <property type="match status" value="1"/>
</dbReference>
<proteinExistence type="predicted"/>
<dbReference type="EMBL" id="FNRI01000002">
    <property type="protein sequence ID" value="SEA24572.1"/>
    <property type="molecule type" value="Genomic_DNA"/>
</dbReference>
<dbReference type="InterPro" id="IPR003661">
    <property type="entry name" value="HisK_dim/P_dom"/>
</dbReference>
<dbReference type="SUPFAM" id="SSF55874">
    <property type="entry name" value="ATPase domain of HSP90 chaperone/DNA topoisomerase II/histidine kinase"/>
    <property type="match status" value="1"/>
</dbReference>
<dbReference type="GO" id="GO:0000155">
    <property type="term" value="F:phosphorelay sensor kinase activity"/>
    <property type="evidence" value="ECO:0007669"/>
    <property type="project" value="InterPro"/>
</dbReference>
<dbReference type="PANTHER" id="PTHR43711">
    <property type="entry name" value="TWO-COMPONENT HISTIDINE KINASE"/>
    <property type="match status" value="1"/>
</dbReference>
<keyword evidence="3" id="KW-0597">Phosphoprotein</keyword>
<dbReference type="RefSeq" id="WP_010263225.1">
    <property type="nucleotide sequence ID" value="NZ_CAEG01000012.1"/>
</dbReference>
<evidence type="ECO:0000256" key="2">
    <source>
        <dbReference type="ARBA" id="ARBA00012438"/>
    </source>
</evidence>
<evidence type="ECO:0000313" key="8">
    <source>
        <dbReference type="EMBL" id="SEA24572.1"/>
    </source>
</evidence>
<sequence length="494" mass="55652">MNTEHPVSIELLQQFLDASGIGWWCLDFEKREMTCSPLATELFGTDRTHITFDEVRLLPREEHRARIYTRCAALKVTDTLDETFVTANGNRCLQVKAVEVRTDPRTNTRTAFGSVRRVTSGNPESAELAAINQSYKAAQRNYSHLAQLIEHLPIGYIRINILRNKAGEAVDYLLSYINQQAGRILGIRTQDFTGKTAVETGADPQESLPRFLHIPSGDSREHLWQAPASERICRTLIYNTPGDDDELVVLLEDVTEATRSEEQLRRAKERAEESNRLKSAFLANMSHEIRTPLNAIVGFSELLANEPDNQTRGEYSDIIRHNNELLLQIISDVLDLALIESGRSEVIRTIFDAREFIRETVEVFHPQCPPGVELRMEKGLPPLPIRAYRQGVTRIIGNYLRNALKFTREGSITVGFREIPGYIRFHVRDTGIGIAPEDHGRIFERFVKLDTFTQGTGLGLSICKSIAEQLGGRVGVDSAVGRGSCFRLDVPVRK</sequence>
<evidence type="ECO:0000256" key="1">
    <source>
        <dbReference type="ARBA" id="ARBA00000085"/>
    </source>
</evidence>
<dbReference type="PROSITE" id="PS50109">
    <property type="entry name" value="HIS_KIN"/>
    <property type="match status" value="1"/>
</dbReference>
<feature type="domain" description="Histidine kinase" evidence="7">
    <location>
        <begin position="284"/>
        <end position="494"/>
    </location>
</feature>
<dbReference type="InterPro" id="IPR050736">
    <property type="entry name" value="Sensor_HK_Regulatory"/>
</dbReference>
<name>A0A1H3ZMX6_9BACT</name>
<dbReference type="Gene3D" id="3.30.565.10">
    <property type="entry name" value="Histidine kinase-like ATPase, C-terminal domain"/>
    <property type="match status" value="1"/>
</dbReference>
<dbReference type="Pfam" id="PF00512">
    <property type="entry name" value="HisKA"/>
    <property type="match status" value="1"/>
</dbReference>
<dbReference type="Gene3D" id="1.10.287.130">
    <property type="match status" value="1"/>
</dbReference>
<dbReference type="Proteomes" id="UP000183253">
    <property type="component" value="Unassembled WGS sequence"/>
</dbReference>
<dbReference type="AlphaFoldDB" id="A0A1H3ZMX6"/>
<evidence type="ECO:0000256" key="5">
    <source>
        <dbReference type="ARBA" id="ARBA00022777"/>
    </source>
</evidence>
<keyword evidence="9" id="KW-1185">Reference proteome</keyword>
<dbReference type="SMART" id="SM00388">
    <property type="entry name" value="HisKA"/>
    <property type="match status" value="1"/>
</dbReference>
<dbReference type="CDD" id="cd00082">
    <property type="entry name" value="HisKA"/>
    <property type="match status" value="1"/>
</dbReference>
<keyword evidence="6" id="KW-0902">Two-component regulatory system</keyword>
<dbReference type="PRINTS" id="PR00344">
    <property type="entry name" value="BCTRLSENSOR"/>
</dbReference>
<dbReference type="OrthoDB" id="9796457at2"/>
<evidence type="ECO:0000259" key="7">
    <source>
        <dbReference type="PROSITE" id="PS50109"/>
    </source>
</evidence>
<gene>
    <name evidence="8" type="ORF">SAMN05444145_102256</name>
</gene>
<dbReference type="InterPro" id="IPR004358">
    <property type="entry name" value="Sig_transdc_His_kin-like_C"/>
</dbReference>
<dbReference type="SUPFAM" id="SSF47384">
    <property type="entry name" value="Homodimeric domain of signal transducing histidine kinase"/>
    <property type="match status" value="1"/>
</dbReference>
<protein>
    <recommendedName>
        <fullName evidence="2">histidine kinase</fullName>
        <ecNumber evidence="2">2.7.13.3</ecNumber>
    </recommendedName>
</protein>
<evidence type="ECO:0000256" key="6">
    <source>
        <dbReference type="ARBA" id="ARBA00023012"/>
    </source>
</evidence>
<comment type="catalytic activity">
    <reaction evidence="1">
        <text>ATP + protein L-histidine = ADP + protein N-phospho-L-histidine.</text>
        <dbReference type="EC" id="2.7.13.3"/>
    </reaction>
</comment>